<comment type="caution">
    <text evidence="9">The sequence shown here is derived from an EMBL/GenBank/DDBJ whole genome shotgun (WGS) entry which is preliminary data.</text>
</comment>
<dbReference type="PROSITE" id="PS52029">
    <property type="entry name" value="LD_TPASE"/>
    <property type="match status" value="1"/>
</dbReference>
<dbReference type="Gene3D" id="2.40.440.10">
    <property type="entry name" value="L,D-transpeptidase catalytic domain-like"/>
    <property type="match status" value="1"/>
</dbReference>
<reference evidence="9 10" key="1">
    <citation type="submission" date="2024-12" db="EMBL/GenBank/DDBJ databases">
        <authorList>
            <person name="Hu S."/>
        </authorList>
    </citation>
    <scope>NUCLEOTIDE SEQUENCE [LARGE SCALE GENOMIC DNA]</scope>
    <source>
        <strain evidence="9 10">THG-T11</strain>
    </source>
</reference>
<gene>
    <name evidence="9" type="ORF">E6A44_016435</name>
</gene>
<evidence type="ECO:0000256" key="1">
    <source>
        <dbReference type="ARBA" id="ARBA00004752"/>
    </source>
</evidence>
<dbReference type="Pfam" id="PF20142">
    <property type="entry name" value="Scaffold"/>
    <property type="match status" value="1"/>
</dbReference>
<evidence type="ECO:0000256" key="6">
    <source>
        <dbReference type="ARBA" id="ARBA00023316"/>
    </source>
</evidence>
<organism evidence="9 10">
    <name type="scientific">Pedobacter ureilyticus</name>
    <dbReference type="NCBI Taxonomy" id="1393051"/>
    <lineage>
        <taxon>Bacteria</taxon>
        <taxon>Pseudomonadati</taxon>
        <taxon>Bacteroidota</taxon>
        <taxon>Sphingobacteriia</taxon>
        <taxon>Sphingobacteriales</taxon>
        <taxon>Sphingobacteriaceae</taxon>
        <taxon>Pedobacter</taxon>
    </lineage>
</organism>
<evidence type="ECO:0000313" key="9">
    <source>
        <dbReference type="EMBL" id="MFN0257180.1"/>
    </source>
</evidence>
<dbReference type="EMBL" id="SSHJ02000008">
    <property type="protein sequence ID" value="MFN0257180.1"/>
    <property type="molecule type" value="Genomic_DNA"/>
</dbReference>
<evidence type="ECO:0000256" key="2">
    <source>
        <dbReference type="ARBA" id="ARBA00005992"/>
    </source>
</evidence>
<comment type="similarity">
    <text evidence="2">Belongs to the YkuD family.</text>
</comment>
<keyword evidence="4 7" id="KW-0133">Cell shape</keyword>
<keyword evidence="3" id="KW-0808">Transferase</keyword>
<dbReference type="InterPro" id="IPR045380">
    <property type="entry name" value="LD_TPept_scaffold_dom"/>
</dbReference>
<dbReference type="Proteomes" id="UP001517247">
    <property type="component" value="Unassembled WGS sequence"/>
</dbReference>
<feature type="active site" description="Nucleophile" evidence="7">
    <location>
        <position position="410"/>
    </location>
</feature>
<evidence type="ECO:0000313" key="10">
    <source>
        <dbReference type="Proteomes" id="UP001517247"/>
    </source>
</evidence>
<dbReference type="InterPro" id="IPR052905">
    <property type="entry name" value="LD-transpeptidase_YkuD-like"/>
</dbReference>
<evidence type="ECO:0000256" key="5">
    <source>
        <dbReference type="ARBA" id="ARBA00022984"/>
    </source>
</evidence>
<evidence type="ECO:0000256" key="3">
    <source>
        <dbReference type="ARBA" id="ARBA00022679"/>
    </source>
</evidence>
<name>A0ABW9JB93_9SPHI</name>
<protein>
    <submittedName>
        <fullName evidence="9">L,D-transpeptidase family protein</fullName>
    </submittedName>
</protein>
<feature type="active site" description="Proton donor/acceptor" evidence="7">
    <location>
        <position position="391"/>
    </location>
</feature>
<keyword evidence="5 7" id="KW-0573">Peptidoglycan synthesis</keyword>
<sequence>MILLFSACRRSQSELGKLAAKISGNKIFKEIEEETFAEKLSEMRGRQSNQFKNPKFLKAFYEKNEDAPVLLSKILADAQLDSVIAILGRSDVHGLNPELFRVAQLKTLYEQLKSKEKITTVDDAYAILTKLELSLANAITDYSHAMQFGALSPRKIYAQYYTKTTRPDEKSFEHALEVKDVKMFLDSVQPKDQQYVALQQALKKQRAASSEAGEEMERILVVNLERLRWKNKPSEEKYVWVNIPNFSLDVMEKGKSTLSMKVCVGEGRNMDYKDKLVEYDETGVKKDRPFNRETPQLNSVIHSVQVNPVWNIPESIASNEITKYAAADPYYLANNNIDVYLGTEKIEDPETIDWSTADAGKKYRFKQRPGEDNSLGKIKFLFNNQSSVYLHDTPNKQAFNQQVRAVSHGCVRVEKPLDLAKALFGSGNTFDGIKKAMEVGQPMAKDIALSNKVPVYLTYITCWLDATGKLQYRKDVYGLDIVLYTHLMKLK</sequence>
<proteinExistence type="inferred from homology"/>
<dbReference type="CDD" id="cd16913">
    <property type="entry name" value="YkuD_like"/>
    <property type="match status" value="1"/>
</dbReference>
<dbReference type="InterPro" id="IPR005490">
    <property type="entry name" value="LD_TPept_cat_dom"/>
</dbReference>
<keyword evidence="6 7" id="KW-0961">Cell wall biogenesis/degradation</keyword>
<comment type="pathway">
    <text evidence="1 7">Cell wall biogenesis; peptidoglycan biosynthesis.</text>
</comment>
<accession>A0ABW9JB93</accession>
<dbReference type="Pfam" id="PF03734">
    <property type="entry name" value="YkuD"/>
    <property type="match status" value="1"/>
</dbReference>
<dbReference type="RefSeq" id="WP_246077128.1">
    <property type="nucleotide sequence ID" value="NZ_SSHJ02000008.1"/>
</dbReference>
<feature type="domain" description="L,D-TPase catalytic" evidence="8">
    <location>
        <begin position="237"/>
        <end position="440"/>
    </location>
</feature>
<dbReference type="SUPFAM" id="SSF141523">
    <property type="entry name" value="L,D-transpeptidase catalytic domain-like"/>
    <property type="match status" value="1"/>
</dbReference>
<evidence type="ECO:0000259" key="8">
    <source>
        <dbReference type="PROSITE" id="PS52029"/>
    </source>
</evidence>
<dbReference type="InterPro" id="IPR038063">
    <property type="entry name" value="Transpep_catalytic_dom"/>
</dbReference>
<evidence type="ECO:0000256" key="7">
    <source>
        <dbReference type="PROSITE-ProRule" id="PRU01373"/>
    </source>
</evidence>
<evidence type="ECO:0000256" key="4">
    <source>
        <dbReference type="ARBA" id="ARBA00022960"/>
    </source>
</evidence>
<dbReference type="PANTHER" id="PTHR41533:SF2">
    <property type="entry name" value="BLR7131 PROTEIN"/>
    <property type="match status" value="1"/>
</dbReference>
<dbReference type="PANTHER" id="PTHR41533">
    <property type="entry name" value="L,D-TRANSPEPTIDASE HI_1667-RELATED"/>
    <property type="match status" value="1"/>
</dbReference>
<keyword evidence="10" id="KW-1185">Reference proteome</keyword>